<evidence type="ECO:0000256" key="7">
    <source>
        <dbReference type="RuleBase" id="RU363039"/>
    </source>
</evidence>
<dbReference type="OrthoDB" id="24670at2759"/>
<organism evidence="10">
    <name type="scientific">Fonticula alba</name>
    <name type="common">Slime mold</name>
    <dbReference type="NCBI Taxonomy" id="691883"/>
    <lineage>
        <taxon>Eukaryota</taxon>
        <taxon>Rotosphaerida</taxon>
        <taxon>Fonticulaceae</taxon>
        <taxon>Fonticula</taxon>
    </lineage>
</organism>
<keyword evidence="11" id="KW-1185">Reference proteome</keyword>
<evidence type="ECO:0000256" key="2">
    <source>
        <dbReference type="ARBA" id="ARBA00022598"/>
    </source>
</evidence>
<keyword evidence="6 7" id="KW-0030">Aminoacyl-tRNA synthetase</keyword>
<dbReference type="SUPFAM" id="SSF52374">
    <property type="entry name" value="Nucleotidylyl transferase"/>
    <property type="match status" value="1"/>
</dbReference>
<dbReference type="eggNOG" id="KOG0436">
    <property type="taxonomic scope" value="Eukaryota"/>
</dbReference>
<dbReference type="GO" id="GO:0005524">
    <property type="term" value="F:ATP binding"/>
    <property type="evidence" value="ECO:0007669"/>
    <property type="project" value="UniProtKB-KW"/>
</dbReference>
<protein>
    <recommendedName>
        <fullName evidence="1">methionine--tRNA ligase</fullName>
        <ecNumber evidence="1">6.1.1.10</ecNumber>
    </recommendedName>
</protein>
<dbReference type="AlphaFoldDB" id="A0A058Z943"/>
<dbReference type="Proteomes" id="UP000030693">
    <property type="component" value="Unassembled WGS sequence"/>
</dbReference>
<dbReference type="Pfam" id="PF09334">
    <property type="entry name" value="tRNA-synt_1g"/>
    <property type="match status" value="1"/>
</dbReference>
<dbReference type="EMBL" id="KB932204">
    <property type="protein sequence ID" value="KCV70443.1"/>
    <property type="molecule type" value="Genomic_DNA"/>
</dbReference>
<dbReference type="PRINTS" id="PR01041">
    <property type="entry name" value="TRNASYNTHMET"/>
</dbReference>
<name>A0A058Z943_FONAL</name>
<dbReference type="InterPro" id="IPR014758">
    <property type="entry name" value="Met-tRNA_synth"/>
</dbReference>
<sequence length="602" mass="65535">MIRGLSRAAAHQARMCAYFRPAAVAGPRAYMSSCADPAQPAPHLITLPIFYVNADPHIGHLHTSVLGDLAARWRRLEGTPVLFAGGTDEHGQKIQEAAARRGLTPEAACDETSARFRALFREYDISVDDFIRTTDARHREAVSFVWRRLLDAGLIYKGTHSGWYSVSDETFVPPSKILLTTGPAGEELRHSAESGHPLVWVEEEAYLFRLSQFRDQLDDWLRPFAEESAAAGDLPVVPHAILRDVLLHLDNGLKDLNVSRSSSKVAWGIPVPDDPDHTIYVWLDALTNYLTVCGYGDVRRAFPPEIQLIGKDITRFHLVYWPAFLLGLGLPLPRKVVAHPHWTVSGRKMSKSLGNVVDPMAVLEGFSSPDPLRYFLLREGGIYHDTDFELERVAAKFNGEIVNQLGNLVQRAISPAISPTGQWPDVESMLRQPADTAGGLTDSERAHFAKLEALPHLVRQSVMRLSTVGPDMADIVSALTTANALFQDAQPWALGTGEVDQARRQVAVAVAVETARVVAGVLQAFIPRSAAAVLDRLNVTDRSLGSLLAGSASGRPAPGTPFASAPEPIMQRLGTPAAGKSTGKPAAGTRRKDKKKATAQVA</sequence>
<evidence type="ECO:0000313" key="10">
    <source>
        <dbReference type="EMBL" id="KCV70443.1"/>
    </source>
</evidence>
<evidence type="ECO:0000313" key="11">
    <source>
        <dbReference type="Proteomes" id="UP000030693"/>
    </source>
</evidence>
<keyword evidence="5 7" id="KW-0648">Protein biosynthesis</keyword>
<dbReference type="PANTHER" id="PTHR43326">
    <property type="entry name" value="METHIONYL-TRNA SYNTHETASE"/>
    <property type="match status" value="1"/>
</dbReference>
<evidence type="ECO:0000256" key="8">
    <source>
        <dbReference type="SAM" id="MobiDB-lite"/>
    </source>
</evidence>
<dbReference type="NCBIfam" id="TIGR00398">
    <property type="entry name" value="metG"/>
    <property type="match status" value="1"/>
</dbReference>
<dbReference type="Gene3D" id="2.170.220.10">
    <property type="match status" value="1"/>
</dbReference>
<dbReference type="EC" id="6.1.1.10" evidence="1"/>
<dbReference type="OMA" id="MDTQAFC"/>
<dbReference type="Gene3D" id="3.40.50.620">
    <property type="entry name" value="HUPs"/>
    <property type="match status" value="1"/>
</dbReference>
<dbReference type="GO" id="GO:0004825">
    <property type="term" value="F:methionine-tRNA ligase activity"/>
    <property type="evidence" value="ECO:0007669"/>
    <property type="project" value="UniProtKB-EC"/>
</dbReference>
<dbReference type="CDD" id="cd00814">
    <property type="entry name" value="MetRS_core"/>
    <property type="match status" value="1"/>
</dbReference>
<comment type="similarity">
    <text evidence="7">Belongs to the class-I aminoacyl-tRNA synthetase family.</text>
</comment>
<dbReference type="RefSeq" id="XP_009494959.1">
    <property type="nucleotide sequence ID" value="XM_009496684.1"/>
</dbReference>
<evidence type="ECO:0000256" key="4">
    <source>
        <dbReference type="ARBA" id="ARBA00022840"/>
    </source>
</evidence>
<dbReference type="InterPro" id="IPR009080">
    <property type="entry name" value="tRNAsynth_Ia_anticodon-bd"/>
</dbReference>
<feature type="compositionally biased region" description="Basic residues" evidence="8">
    <location>
        <begin position="589"/>
        <end position="602"/>
    </location>
</feature>
<evidence type="ECO:0000256" key="6">
    <source>
        <dbReference type="ARBA" id="ARBA00023146"/>
    </source>
</evidence>
<dbReference type="GO" id="GO:0006431">
    <property type="term" value="P:methionyl-tRNA aminoacylation"/>
    <property type="evidence" value="ECO:0007669"/>
    <property type="project" value="InterPro"/>
</dbReference>
<reference evidence="10" key="1">
    <citation type="submission" date="2013-04" db="EMBL/GenBank/DDBJ databases">
        <title>The Genome Sequence of Fonticula alba ATCC 38817.</title>
        <authorList>
            <consortium name="The Broad Institute Genomics Platform"/>
            <person name="Russ C."/>
            <person name="Cuomo C."/>
            <person name="Burger G."/>
            <person name="Gray M.W."/>
            <person name="Holland P.W.H."/>
            <person name="King N."/>
            <person name="Lang F.B.F."/>
            <person name="Roger A.J."/>
            <person name="Ruiz-Trillo I."/>
            <person name="Brown M."/>
            <person name="Walker B."/>
            <person name="Young S."/>
            <person name="Zeng Q."/>
            <person name="Gargeya S."/>
            <person name="Fitzgerald M."/>
            <person name="Haas B."/>
            <person name="Abouelleil A."/>
            <person name="Allen A.W."/>
            <person name="Alvarado L."/>
            <person name="Arachchi H.M."/>
            <person name="Berlin A.M."/>
            <person name="Chapman S.B."/>
            <person name="Gainer-Dewar J."/>
            <person name="Goldberg J."/>
            <person name="Griggs A."/>
            <person name="Gujja S."/>
            <person name="Hansen M."/>
            <person name="Howarth C."/>
            <person name="Imamovic A."/>
            <person name="Ireland A."/>
            <person name="Larimer J."/>
            <person name="McCowan C."/>
            <person name="Murphy C."/>
            <person name="Pearson M."/>
            <person name="Poon T.W."/>
            <person name="Priest M."/>
            <person name="Roberts A."/>
            <person name="Saif S."/>
            <person name="Shea T."/>
            <person name="Sisk P."/>
            <person name="Sykes S."/>
            <person name="Wortman J."/>
            <person name="Nusbaum C."/>
            <person name="Birren B."/>
        </authorList>
    </citation>
    <scope>NUCLEOTIDE SEQUENCE [LARGE SCALE GENOMIC DNA]</scope>
    <source>
        <strain evidence="10">ATCC 38817</strain>
    </source>
</reference>
<gene>
    <name evidence="10" type="ORF">H696_02786</name>
</gene>
<dbReference type="PANTHER" id="PTHR43326:SF1">
    <property type="entry name" value="METHIONINE--TRNA LIGASE, MITOCHONDRIAL"/>
    <property type="match status" value="1"/>
</dbReference>
<dbReference type="InterPro" id="IPR015413">
    <property type="entry name" value="Methionyl/Leucyl_tRNA_Synth"/>
</dbReference>
<proteinExistence type="inferred from homology"/>
<dbReference type="SUPFAM" id="SSF47323">
    <property type="entry name" value="Anticodon-binding domain of a subclass of class I aminoacyl-tRNA synthetases"/>
    <property type="match status" value="1"/>
</dbReference>
<accession>A0A058Z943</accession>
<keyword evidence="4 7" id="KW-0067">ATP-binding</keyword>
<keyword evidence="3 7" id="KW-0547">Nucleotide-binding</keyword>
<dbReference type="STRING" id="691883.A0A058Z943"/>
<keyword evidence="2 7" id="KW-0436">Ligase</keyword>
<feature type="domain" description="Methionyl/Leucyl tRNA synthetase" evidence="9">
    <location>
        <begin position="43"/>
        <end position="412"/>
    </location>
</feature>
<evidence type="ECO:0000256" key="3">
    <source>
        <dbReference type="ARBA" id="ARBA00022741"/>
    </source>
</evidence>
<evidence type="ECO:0000256" key="5">
    <source>
        <dbReference type="ARBA" id="ARBA00022917"/>
    </source>
</evidence>
<dbReference type="Gene3D" id="1.10.730.10">
    <property type="entry name" value="Isoleucyl-tRNA Synthetase, Domain 1"/>
    <property type="match status" value="1"/>
</dbReference>
<dbReference type="InterPro" id="IPR023457">
    <property type="entry name" value="Met-tRNA_synth_2"/>
</dbReference>
<dbReference type="InterPro" id="IPR014729">
    <property type="entry name" value="Rossmann-like_a/b/a_fold"/>
</dbReference>
<evidence type="ECO:0000259" key="9">
    <source>
        <dbReference type="Pfam" id="PF09334"/>
    </source>
</evidence>
<dbReference type="InterPro" id="IPR033911">
    <property type="entry name" value="MetRS_core"/>
</dbReference>
<feature type="region of interest" description="Disordered" evidence="8">
    <location>
        <begin position="548"/>
        <end position="602"/>
    </location>
</feature>
<dbReference type="GeneID" id="20527511"/>
<evidence type="ECO:0000256" key="1">
    <source>
        <dbReference type="ARBA" id="ARBA00012838"/>
    </source>
</evidence>